<dbReference type="PROSITE" id="PS00107">
    <property type="entry name" value="PROTEIN_KINASE_ATP"/>
    <property type="match status" value="1"/>
</dbReference>
<dbReference type="SUPFAM" id="SSF56112">
    <property type="entry name" value="Protein kinase-like (PK-like)"/>
    <property type="match status" value="1"/>
</dbReference>
<evidence type="ECO:0000256" key="1">
    <source>
        <dbReference type="ARBA" id="ARBA00022679"/>
    </source>
</evidence>
<evidence type="ECO:0000256" key="5">
    <source>
        <dbReference type="PROSITE-ProRule" id="PRU10141"/>
    </source>
</evidence>
<dbReference type="SMART" id="SM00220">
    <property type="entry name" value="S_TKc"/>
    <property type="match status" value="1"/>
</dbReference>
<proteinExistence type="predicted"/>
<dbReference type="InterPro" id="IPR011009">
    <property type="entry name" value="Kinase-like_dom_sf"/>
</dbReference>
<accession>A0ABW1GDG3</accession>
<feature type="compositionally biased region" description="Pro residues" evidence="6">
    <location>
        <begin position="325"/>
        <end position="339"/>
    </location>
</feature>
<dbReference type="Gene3D" id="1.10.510.10">
    <property type="entry name" value="Transferase(Phosphotransferase) domain 1"/>
    <property type="match status" value="1"/>
</dbReference>
<evidence type="ECO:0000256" key="3">
    <source>
        <dbReference type="ARBA" id="ARBA00022777"/>
    </source>
</evidence>
<dbReference type="GO" id="GO:0004674">
    <property type="term" value="F:protein serine/threonine kinase activity"/>
    <property type="evidence" value="ECO:0007669"/>
    <property type="project" value="UniProtKB-EC"/>
</dbReference>
<dbReference type="PROSITE" id="PS50011">
    <property type="entry name" value="PROTEIN_KINASE_DOM"/>
    <property type="match status" value="1"/>
</dbReference>
<comment type="caution">
    <text evidence="8">The sequence shown here is derived from an EMBL/GenBank/DDBJ whole genome shotgun (WGS) entry which is preliminary data.</text>
</comment>
<dbReference type="PANTHER" id="PTHR43289">
    <property type="entry name" value="MITOGEN-ACTIVATED PROTEIN KINASE KINASE KINASE 20-RELATED"/>
    <property type="match status" value="1"/>
</dbReference>
<dbReference type="PANTHER" id="PTHR43289:SF34">
    <property type="entry name" value="SERINE_THREONINE-PROTEIN KINASE YBDM-RELATED"/>
    <property type="match status" value="1"/>
</dbReference>
<feature type="region of interest" description="Disordered" evidence="6">
    <location>
        <begin position="321"/>
        <end position="345"/>
    </location>
</feature>
<dbReference type="InterPro" id="IPR017441">
    <property type="entry name" value="Protein_kinase_ATP_BS"/>
</dbReference>
<dbReference type="InterPro" id="IPR000719">
    <property type="entry name" value="Prot_kinase_dom"/>
</dbReference>
<dbReference type="RefSeq" id="WP_380590971.1">
    <property type="nucleotide sequence ID" value="NZ_JBHSQJ010000183.1"/>
</dbReference>
<evidence type="ECO:0000259" key="7">
    <source>
        <dbReference type="PROSITE" id="PS50011"/>
    </source>
</evidence>
<dbReference type="Gene3D" id="3.30.200.20">
    <property type="entry name" value="Phosphorylase Kinase, domain 1"/>
    <property type="match status" value="1"/>
</dbReference>
<evidence type="ECO:0000313" key="8">
    <source>
        <dbReference type="EMBL" id="MFC5911642.1"/>
    </source>
</evidence>
<feature type="binding site" evidence="5">
    <location>
        <position position="43"/>
    </location>
    <ligand>
        <name>ATP</name>
        <dbReference type="ChEBI" id="CHEBI:30616"/>
    </ligand>
</feature>
<evidence type="ECO:0000313" key="9">
    <source>
        <dbReference type="Proteomes" id="UP001596174"/>
    </source>
</evidence>
<organism evidence="8 9">
    <name type="scientific">Streptacidiphilus monticola</name>
    <dbReference type="NCBI Taxonomy" id="2161674"/>
    <lineage>
        <taxon>Bacteria</taxon>
        <taxon>Bacillati</taxon>
        <taxon>Actinomycetota</taxon>
        <taxon>Actinomycetes</taxon>
        <taxon>Kitasatosporales</taxon>
        <taxon>Streptomycetaceae</taxon>
        <taxon>Streptacidiphilus</taxon>
    </lineage>
</organism>
<evidence type="ECO:0000256" key="6">
    <source>
        <dbReference type="SAM" id="MobiDB-lite"/>
    </source>
</evidence>
<keyword evidence="1 8" id="KW-0808">Transferase</keyword>
<name>A0ABW1GDG3_9ACTN</name>
<keyword evidence="9" id="KW-1185">Reference proteome</keyword>
<dbReference type="EMBL" id="JBHSQJ010000183">
    <property type="protein sequence ID" value="MFC5911642.1"/>
    <property type="molecule type" value="Genomic_DNA"/>
</dbReference>
<dbReference type="InterPro" id="IPR008271">
    <property type="entry name" value="Ser/Thr_kinase_AS"/>
</dbReference>
<dbReference type="CDD" id="cd14014">
    <property type="entry name" value="STKc_PknB_like"/>
    <property type="match status" value="1"/>
</dbReference>
<gene>
    <name evidence="8" type="ORF">ACFP3V_31100</name>
</gene>
<dbReference type="Pfam" id="PF00069">
    <property type="entry name" value="Pkinase"/>
    <property type="match status" value="1"/>
</dbReference>
<evidence type="ECO:0000256" key="4">
    <source>
        <dbReference type="ARBA" id="ARBA00022840"/>
    </source>
</evidence>
<dbReference type="Proteomes" id="UP001596174">
    <property type="component" value="Unassembled WGS sequence"/>
</dbReference>
<sequence length="518" mass="54120">MHPLAAEDPGHIANYRLAGRLGAGGMGVVYLAADPTGRKVALKTMRSDVAHEPGFRERFWREVEVMRAVTGPHTAAVVDAGSHAGLPFLVTEYVDGPSLAQHIATAGPLAEDELISLARGLAQALVSLHAAGVVHRDLKPSNVLLGPNGPKVIDFGIAHLPDATALTATGLVIGTPGYLAPEQILTEAEPASDIFSWACTVAHAATGRPPFGTGPASAVLYRVVHEAPDLAGITQPLSRILLPAFSKDPAGRPSAPDLIDIINGDREPTALATVHEVPRPATTVPTPPPRGVRRRVALYATGSLALTLAAIFTLTLPGNGHPAAAPSPPHASPTTPPPRSSSAAAHTQVLLVEPWGLGNQPGRDVTITEHTHGQCTGPSNVLGRDDTERCQDDQSIRDPCFLSPAGGSSDVLCFDGADLNKVLRLTLDQPATPQTFFPSPPAPTAPPYLELVLADGQRCTFLQGATVTVAGKRANYGCDRGGALYGTPDTTTNPWTIDYQPDPNGSNLQPVTITTAYH</sequence>
<evidence type="ECO:0000256" key="2">
    <source>
        <dbReference type="ARBA" id="ARBA00022741"/>
    </source>
</evidence>
<reference evidence="9" key="1">
    <citation type="journal article" date="2019" name="Int. J. Syst. Evol. Microbiol.">
        <title>The Global Catalogue of Microorganisms (GCM) 10K type strain sequencing project: providing services to taxonomists for standard genome sequencing and annotation.</title>
        <authorList>
            <consortium name="The Broad Institute Genomics Platform"/>
            <consortium name="The Broad Institute Genome Sequencing Center for Infectious Disease"/>
            <person name="Wu L."/>
            <person name="Ma J."/>
        </authorList>
    </citation>
    <scope>NUCLEOTIDE SEQUENCE [LARGE SCALE GENOMIC DNA]</scope>
    <source>
        <strain evidence="9">JCM 4816</strain>
    </source>
</reference>
<dbReference type="PROSITE" id="PS00108">
    <property type="entry name" value="PROTEIN_KINASE_ST"/>
    <property type="match status" value="1"/>
</dbReference>
<dbReference type="EC" id="2.7.11.1" evidence="8"/>
<keyword evidence="2 5" id="KW-0547">Nucleotide-binding</keyword>
<protein>
    <submittedName>
        <fullName evidence="8">Serine/threonine-protein kinase</fullName>
        <ecNumber evidence="8">2.7.11.1</ecNumber>
    </submittedName>
</protein>
<keyword evidence="4 5" id="KW-0067">ATP-binding</keyword>
<feature type="domain" description="Protein kinase" evidence="7">
    <location>
        <begin position="15"/>
        <end position="270"/>
    </location>
</feature>
<keyword evidence="3 8" id="KW-0418">Kinase</keyword>